<dbReference type="Proteomes" id="UP000308038">
    <property type="component" value="Unassembled WGS sequence"/>
</dbReference>
<keyword evidence="1" id="KW-0732">Signal</keyword>
<name>A0ABY2QFQ3_9SPHN</name>
<keyword evidence="3" id="KW-1185">Reference proteome</keyword>
<dbReference type="PANTHER" id="PTHR36302">
    <property type="entry name" value="BLR7088 PROTEIN"/>
    <property type="match status" value="1"/>
</dbReference>
<feature type="chain" id="PRO_5047389546" evidence="1">
    <location>
        <begin position="23"/>
        <end position="161"/>
    </location>
</feature>
<dbReference type="EMBL" id="SSTI01000008">
    <property type="protein sequence ID" value="THG39407.1"/>
    <property type="molecule type" value="Genomic_DNA"/>
</dbReference>
<dbReference type="PANTHER" id="PTHR36302:SF1">
    <property type="entry name" value="COPPER CHAPERONE PCU(A)C"/>
    <property type="match status" value="1"/>
</dbReference>
<dbReference type="RefSeq" id="WP_136451814.1">
    <property type="nucleotide sequence ID" value="NZ_SSTI01000008.1"/>
</dbReference>
<accession>A0ABY2QFQ3</accession>
<dbReference type="InterPro" id="IPR007410">
    <property type="entry name" value="LpqE-like"/>
</dbReference>
<gene>
    <name evidence="2" type="ORF">E5988_12065</name>
</gene>
<evidence type="ECO:0000313" key="3">
    <source>
        <dbReference type="Proteomes" id="UP000308038"/>
    </source>
</evidence>
<dbReference type="Gene3D" id="2.60.40.1890">
    <property type="entry name" value="PCu(A)C copper chaperone"/>
    <property type="match status" value="1"/>
</dbReference>
<organism evidence="2 3">
    <name type="scientific">Sphingomonas olei</name>
    <dbReference type="NCBI Taxonomy" id="1886787"/>
    <lineage>
        <taxon>Bacteria</taxon>
        <taxon>Pseudomonadati</taxon>
        <taxon>Pseudomonadota</taxon>
        <taxon>Alphaproteobacteria</taxon>
        <taxon>Sphingomonadales</taxon>
        <taxon>Sphingomonadaceae</taxon>
        <taxon>Sphingomonas</taxon>
    </lineage>
</organism>
<dbReference type="InterPro" id="IPR058248">
    <property type="entry name" value="Lxx211020-like"/>
</dbReference>
<dbReference type="Pfam" id="PF04314">
    <property type="entry name" value="PCuAC"/>
    <property type="match status" value="1"/>
</dbReference>
<evidence type="ECO:0000256" key="1">
    <source>
        <dbReference type="SAM" id="SignalP"/>
    </source>
</evidence>
<dbReference type="InterPro" id="IPR036182">
    <property type="entry name" value="PCuAC_sf"/>
</dbReference>
<comment type="caution">
    <text evidence="2">The sequence shown here is derived from an EMBL/GenBank/DDBJ whole genome shotgun (WGS) entry which is preliminary data.</text>
</comment>
<dbReference type="SUPFAM" id="SSF110087">
    <property type="entry name" value="DR1885-like metal-binding protein"/>
    <property type="match status" value="1"/>
</dbReference>
<reference evidence="2 3" key="1">
    <citation type="submission" date="2019-04" db="EMBL/GenBank/DDBJ databases">
        <title>Microbes associate with the intestines of laboratory mice.</title>
        <authorList>
            <person name="Navarre W."/>
            <person name="Wong E."/>
            <person name="Huang K.C."/>
            <person name="Tropini C."/>
            <person name="Ng K."/>
            <person name="Yu B."/>
        </authorList>
    </citation>
    <scope>NUCLEOTIDE SEQUENCE [LARGE SCALE GENOMIC DNA]</scope>
    <source>
        <strain evidence="2 3">NM83_B4-11</strain>
    </source>
</reference>
<evidence type="ECO:0000313" key="2">
    <source>
        <dbReference type="EMBL" id="THG39407.1"/>
    </source>
</evidence>
<feature type="signal peptide" evidence="1">
    <location>
        <begin position="1"/>
        <end position="22"/>
    </location>
</feature>
<proteinExistence type="predicted"/>
<protein>
    <submittedName>
        <fullName evidence="2">Copper chaperone PCu(A)C</fullName>
    </submittedName>
</protein>
<sequence>MTHRFALPLIMACAGLSLPAAAQDVRKGDITISQPWSRATAPRATVGAGYAQIRNGGKTADRLISVSTPRAARVELHSMTTENGIMRMRPLSGGIALAPGATIALAPGGNHIMFMGLTAPLKQGERVPATLRFAKAGEVKVVFTVRAAGAAAPAHPHGGHR</sequence>